<dbReference type="AlphaFoldDB" id="A0A0D8ZTQ3"/>
<evidence type="ECO:0000259" key="1">
    <source>
        <dbReference type="Pfam" id="PF05685"/>
    </source>
</evidence>
<dbReference type="Proteomes" id="UP000032452">
    <property type="component" value="Unassembled WGS sequence"/>
</dbReference>
<dbReference type="InterPro" id="IPR008538">
    <property type="entry name" value="Uma2"/>
</dbReference>
<feature type="domain" description="Putative restriction endonuclease" evidence="1">
    <location>
        <begin position="11"/>
        <end position="174"/>
    </location>
</feature>
<reference evidence="2 3" key="1">
    <citation type="submission" date="2015-02" db="EMBL/GenBank/DDBJ databases">
        <title>Draft genome of a novel marine cyanobacterium (Chroococcales) isolated from South Atlantic Ocean.</title>
        <authorList>
            <person name="Rigonato J."/>
            <person name="Alvarenga D.O."/>
            <person name="Branco L.H."/>
            <person name="Varani A.M."/>
            <person name="Brandini F.P."/>
            <person name="Fiore M.F."/>
        </authorList>
    </citation>
    <scope>NUCLEOTIDE SEQUENCE [LARGE SCALE GENOMIC DNA]</scope>
    <source>
        <strain evidence="2 3">CENA595</strain>
    </source>
</reference>
<dbReference type="PANTHER" id="PTHR34107">
    <property type="entry name" value="SLL0198 PROTEIN-RELATED"/>
    <property type="match status" value="1"/>
</dbReference>
<dbReference type="CDD" id="cd06260">
    <property type="entry name" value="DUF820-like"/>
    <property type="match status" value="1"/>
</dbReference>
<evidence type="ECO:0000313" key="2">
    <source>
        <dbReference type="EMBL" id="KJH71742.1"/>
    </source>
</evidence>
<sequence>MIQINKKLTLAEFLALPVCDVANEFIEGQVVTKVLPKRFHAGVQKALLILIDIWAKNRGHLYSEWAVLLKRNNADWVPVPDITYVSYNRLAADWIEDTACPVAPELVIEIISPGQTFGELNQKATDYLAAGVLRVWIVDSQARSVTIFYPDAPPRTYTKSTPITDSIFVGLELTPQQIFQLAGLPNK</sequence>
<dbReference type="Pfam" id="PF05685">
    <property type="entry name" value="Uma2"/>
    <property type="match status" value="1"/>
</dbReference>
<dbReference type="EMBL" id="JYON01000009">
    <property type="protein sequence ID" value="KJH71742.1"/>
    <property type="molecule type" value="Genomic_DNA"/>
</dbReference>
<name>A0A0D8ZTQ3_9CYAN</name>
<dbReference type="SUPFAM" id="SSF52980">
    <property type="entry name" value="Restriction endonuclease-like"/>
    <property type="match status" value="1"/>
</dbReference>
<organism evidence="2 3">
    <name type="scientific">Aliterella atlantica CENA595</name>
    <dbReference type="NCBI Taxonomy" id="1618023"/>
    <lineage>
        <taxon>Bacteria</taxon>
        <taxon>Bacillati</taxon>
        <taxon>Cyanobacteriota</taxon>
        <taxon>Cyanophyceae</taxon>
        <taxon>Chroococcidiopsidales</taxon>
        <taxon>Aliterellaceae</taxon>
        <taxon>Aliterella</taxon>
    </lineage>
</organism>
<dbReference type="InterPro" id="IPR011335">
    <property type="entry name" value="Restrct_endonuc-II-like"/>
</dbReference>
<evidence type="ECO:0000313" key="3">
    <source>
        <dbReference type="Proteomes" id="UP000032452"/>
    </source>
</evidence>
<dbReference type="Gene3D" id="3.90.1570.10">
    <property type="entry name" value="tt1808, chain A"/>
    <property type="match status" value="1"/>
</dbReference>
<dbReference type="PANTHER" id="PTHR34107:SF1">
    <property type="entry name" value="SLL0198 PROTEIN"/>
    <property type="match status" value="1"/>
</dbReference>
<comment type="caution">
    <text evidence="2">The sequence shown here is derived from an EMBL/GenBank/DDBJ whole genome shotgun (WGS) entry which is preliminary data.</text>
</comment>
<dbReference type="STRING" id="1618023.UH38_10105"/>
<dbReference type="InterPro" id="IPR012296">
    <property type="entry name" value="Nuclease_put_TT1808"/>
</dbReference>
<proteinExistence type="predicted"/>
<dbReference type="RefSeq" id="WP_045054543.1">
    <property type="nucleotide sequence ID" value="NZ_CAWMDP010000042.1"/>
</dbReference>
<dbReference type="OrthoDB" id="422405at2"/>
<accession>A0A0D8ZTQ3</accession>
<keyword evidence="3" id="KW-1185">Reference proteome</keyword>
<protein>
    <recommendedName>
        <fullName evidence="1">Putative restriction endonuclease domain-containing protein</fullName>
    </recommendedName>
</protein>
<dbReference type="PATRIC" id="fig|1618023.3.peg.3780"/>
<gene>
    <name evidence="2" type="ORF">UH38_10105</name>
</gene>